<reference evidence="1" key="2">
    <citation type="submission" date="2020-09" db="EMBL/GenBank/DDBJ databases">
        <authorList>
            <person name="Sun Q."/>
            <person name="Ohkuma M."/>
        </authorList>
    </citation>
    <scope>NUCLEOTIDE SEQUENCE</scope>
    <source>
        <strain evidence="1">JCM 4714</strain>
    </source>
</reference>
<accession>A0A919D7L2</accession>
<protein>
    <submittedName>
        <fullName evidence="1">Uncharacterized protein</fullName>
    </submittedName>
</protein>
<comment type="caution">
    <text evidence="1">The sequence shown here is derived from an EMBL/GenBank/DDBJ whole genome shotgun (WGS) entry which is preliminary data.</text>
</comment>
<dbReference type="RefSeq" id="WP_189957571.1">
    <property type="nucleotide sequence ID" value="NZ_BMVG01000026.1"/>
</dbReference>
<reference evidence="1" key="1">
    <citation type="journal article" date="2014" name="Int. J. Syst. Evol. Microbiol.">
        <title>Complete genome sequence of Corynebacterium casei LMG S-19264T (=DSM 44701T), isolated from a smear-ripened cheese.</title>
        <authorList>
            <consortium name="US DOE Joint Genome Institute (JGI-PGF)"/>
            <person name="Walter F."/>
            <person name="Albersmeier A."/>
            <person name="Kalinowski J."/>
            <person name="Ruckert C."/>
        </authorList>
    </citation>
    <scope>NUCLEOTIDE SEQUENCE</scope>
    <source>
        <strain evidence="1">JCM 4714</strain>
    </source>
</reference>
<keyword evidence="2" id="KW-1185">Reference proteome</keyword>
<evidence type="ECO:0000313" key="1">
    <source>
        <dbReference type="EMBL" id="GHE11045.1"/>
    </source>
</evidence>
<organism evidence="1 2">
    <name type="scientific">Streptomyces alanosinicus</name>
    <dbReference type="NCBI Taxonomy" id="68171"/>
    <lineage>
        <taxon>Bacteria</taxon>
        <taxon>Bacillati</taxon>
        <taxon>Actinomycetota</taxon>
        <taxon>Actinomycetes</taxon>
        <taxon>Kitasatosporales</taxon>
        <taxon>Streptomycetaceae</taxon>
        <taxon>Streptomyces</taxon>
    </lineage>
</organism>
<sequence>MTLVTRAGRDTSGVDELARGVVQRIAPDEMPQFVAVARSFHAASRSQVRRAARRNEPLGIGADGVTTMLTLAVLYVTSKLADSVLQRFADQTATTLIGRMRGWTRRVVRGGRPSGEGATAAEWIPGSEQLATIRAVADRKARRLGLTAEQAELVADGIVAELATRRGTAITADADGGTAAVRDDERG</sequence>
<gene>
    <name evidence="1" type="ORF">GCM10010339_69280</name>
</gene>
<dbReference type="AlphaFoldDB" id="A0A919D7L2"/>
<dbReference type="Proteomes" id="UP000655443">
    <property type="component" value="Unassembled WGS sequence"/>
</dbReference>
<evidence type="ECO:0000313" key="2">
    <source>
        <dbReference type="Proteomes" id="UP000655443"/>
    </source>
</evidence>
<name>A0A919D7L2_9ACTN</name>
<proteinExistence type="predicted"/>
<dbReference type="EMBL" id="BMVG01000026">
    <property type="protein sequence ID" value="GHE11045.1"/>
    <property type="molecule type" value="Genomic_DNA"/>
</dbReference>